<sequence>MCNGTLAVFVVLFSLLLERPRRFSSIYVFTIYGPLVLLEPMNTPAHNHVLIEADPTV</sequence>
<organism evidence="2 3">
    <name type="scientific">Ceratodon purpureus</name>
    <name type="common">Fire moss</name>
    <name type="synonym">Dicranum purpureum</name>
    <dbReference type="NCBI Taxonomy" id="3225"/>
    <lineage>
        <taxon>Eukaryota</taxon>
        <taxon>Viridiplantae</taxon>
        <taxon>Streptophyta</taxon>
        <taxon>Embryophyta</taxon>
        <taxon>Bryophyta</taxon>
        <taxon>Bryophytina</taxon>
        <taxon>Bryopsida</taxon>
        <taxon>Dicranidae</taxon>
        <taxon>Pseudoditrichales</taxon>
        <taxon>Ditrichaceae</taxon>
        <taxon>Ceratodon</taxon>
    </lineage>
</organism>
<dbReference type="EMBL" id="CM026422">
    <property type="protein sequence ID" value="KAG0585944.1"/>
    <property type="molecule type" value="Genomic_DNA"/>
</dbReference>
<reference evidence="2" key="1">
    <citation type="submission" date="2020-06" db="EMBL/GenBank/DDBJ databases">
        <title>WGS assembly of Ceratodon purpureus strain R40.</title>
        <authorList>
            <person name="Carey S.B."/>
            <person name="Jenkins J."/>
            <person name="Shu S."/>
            <person name="Lovell J.T."/>
            <person name="Sreedasyam A."/>
            <person name="Maumus F."/>
            <person name="Tiley G.P."/>
            <person name="Fernandez-Pozo N."/>
            <person name="Barry K."/>
            <person name="Chen C."/>
            <person name="Wang M."/>
            <person name="Lipzen A."/>
            <person name="Daum C."/>
            <person name="Saski C.A."/>
            <person name="Payton A.C."/>
            <person name="Mcbreen J.C."/>
            <person name="Conrad R.E."/>
            <person name="Kollar L.M."/>
            <person name="Olsson S."/>
            <person name="Huttunen S."/>
            <person name="Landis J.B."/>
            <person name="Wickett N.J."/>
            <person name="Johnson M.G."/>
            <person name="Rensing S.A."/>
            <person name="Grimwood J."/>
            <person name="Schmutz J."/>
            <person name="Mcdaniel S.F."/>
        </authorList>
    </citation>
    <scope>NUCLEOTIDE SEQUENCE</scope>
    <source>
        <strain evidence="2">R40</strain>
    </source>
</reference>
<evidence type="ECO:0000256" key="1">
    <source>
        <dbReference type="SAM" id="SignalP"/>
    </source>
</evidence>
<comment type="caution">
    <text evidence="2">The sequence shown here is derived from an EMBL/GenBank/DDBJ whole genome shotgun (WGS) entry which is preliminary data.</text>
</comment>
<dbReference type="AlphaFoldDB" id="A0A8T0IQC2"/>
<keyword evidence="3" id="KW-1185">Reference proteome</keyword>
<feature type="chain" id="PRO_5035737639" evidence="1">
    <location>
        <begin position="26"/>
        <end position="57"/>
    </location>
</feature>
<dbReference type="Proteomes" id="UP000822688">
    <property type="component" value="Chromosome 2"/>
</dbReference>
<name>A0A8T0IQC2_CERPU</name>
<feature type="signal peptide" evidence="1">
    <location>
        <begin position="1"/>
        <end position="25"/>
    </location>
</feature>
<evidence type="ECO:0000313" key="3">
    <source>
        <dbReference type="Proteomes" id="UP000822688"/>
    </source>
</evidence>
<protein>
    <submittedName>
        <fullName evidence="2">Uncharacterized protein</fullName>
    </submittedName>
</protein>
<gene>
    <name evidence="2" type="ORF">KC19_2G051100</name>
</gene>
<keyword evidence="1" id="KW-0732">Signal</keyword>
<evidence type="ECO:0000313" key="2">
    <source>
        <dbReference type="EMBL" id="KAG0585944.1"/>
    </source>
</evidence>
<proteinExistence type="predicted"/>
<accession>A0A8T0IQC2</accession>